<dbReference type="InterPro" id="IPR000595">
    <property type="entry name" value="cNMP-bd_dom"/>
</dbReference>
<keyword evidence="2" id="KW-0238">DNA-binding</keyword>
<dbReference type="GO" id="GO:0003700">
    <property type="term" value="F:DNA-binding transcription factor activity"/>
    <property type="evidence" value="ECO:0007669"/>
    <property type="project" value="TreeGrafter"/>
</dbReference>
<evidence type="ECO:0000259" key="5">
    <source>
        <dbReference type="PROSITE" id="PS51063"/>
    </source>
</evidence>
<dbReference type="Gene3D" id="2.60.120.10">
    <property type="entry name" value="Jelly Rolls"/>
    <property type="match status" value="1"/>
</dbReference>
<dbReference type="OrthoDB" id="892842at2"/>
<dbReference type="PANTHER" id="PTHR24567:SF68">
    <property type="entry name" value="DNA-BINDING TRANSCRIPTIONAL DUAL REGULATOR CRP"/>
    <property type="match status" value="1"/>
</dbReference>
<dbReference type="PROSITE" id="PS51063">
    <property type="entry name" value="HTH_CRP_2"/>
    <property type="match status" value="1"/>
</dbReference>
<evidence type="ECO:0000313" key="7">
    <source>
        <dbReference type="Proteomes" id="UP000008332"/>
    </source>
</evidence>
<dbReference type="CDD" id="cd00038">
    <property type="entry name" value="CAP_ED"/>
    <property type="match status" value="1"/>
</dbReference>
<feature type="domain" description="Cyclic nucleotide-binding" evidence="4">
    <location>
        <begin position="41"/>
        <end position="161"/>
    </location>
</feature>
<accession>Q21VU2</accession>
<proteinExistence type="predicted"/>
<evidence type="ECO:0000313" key="6">
    <source>
        <dbReference type="EMBL" id="ABD70111.1"/>
    </source>
</evidence>
<evidence type="ECO:0000259" key="4">
    <source>
        <dbReference type="PROSITE" id="PS50042"/>
    </source>
</evidence>
<feature type="domain" description="HTH crp-type" evidence="5">
    <location>
        <begin position="175"/>
        <end position="240"/>
    </location>
</feature>
<dbReference type="Gene3D" id="1.10.10.10">
    <property type="entry name" value="Winged helix-like DNA-binding domain superfamily/Winged helix DNA-binding domain"/>
    <property type="match status" value="1"/>
</dbReference>
<dbReference type="InterPro" id="IPR014710">
    <property type="entry name" value="RmlC-like_jellyroll"/>
</dbReference>
<dbReference type="Pfam" id="PF13545">
    <property type="entry name" value="HTH_Crp_2"/>
    <property type="match status" value="1"/>
</dbReference>
<keyword evidence="7" id="KW-1185">Reference proteome</keyword>
<dbReference type="InterPro" id="IPR036390">
    <property type="entry name" value="WH_DNA-bd_sf"/>
</dbReference>
<dbReference type="PROSITE" id="PS50042">
    <property type="entry name" value="CNMP_BINDING_3"/>
    <property type="match status" value="1"/>
</dbReference>
<dbReference type="KEGG" id="rfr:Rfer_2394"/>
<dbReference type="InterPro" id="IPR012318">
    <property type="entry name" value="HTH_CRP"/>
</dbReference>
<gene>
    <name evidence="6" type="ordered locus">Rfer_2394</name>
</gene>
<protein>
    <submittedName>
        <fullName evidence="6">Transcriptional regulator, Crp/Fnr family</fullName>
    </submittedName>
</protein>
<sequence>MQNLSRTRQVVIELTIDLCLPLPMFPSTASSTSRFLATQSWFAGLPRLTQMRVDESLLRTSGRRGDVMLQANAKVEGCYAVLSGLIKVQTVPVKGRSSSFLGVACGEWFGEGSALKTEPRRYEVIALRDTELLCLPLAEFDHLRATSIEFNQFLVSQLNLRVSQAMALIEASRLRTPEQRVALSLSRQFWSRTRKLGLSQDELANLVGVSRQTANRALQALAQRGLVTLEFGRVDIVDDDALTRFIFSAPENPSD</sequence>
<dbReference type="eggNOG" id="COG0664">
    <property type="taxonomic scope" value="Bacteria"/>
</dbReference>
<evidence type="ECO:0000256" key="2">
    <source>
        <dbReference type="ARBA" id="ARBA00023125"/>
    </source>
</evidence>
<dbReference type="GO" id="GO:0005829">
    <property type="term" value="C:cytosol"/>
    <property type="evidence" value="ECO:0007669"/>
    <property type="project" value="TreeGrafter"/>
</dbReference>
<dbReference type="AlphaFoldDB" id="Q21VU2"/>
<dbReference type="STRING" id="338969.Rfer_2394"/>
<dbReference type="HOGENOM" id="CLU_075053_1_1_4"/>
<dbReference type="SMART" id="SM00419">
    <property type="entry name" value="HTH_CRP"/>
    <property type="match status" value="1"/>
</dbReference>
<organism evidence="6 7">
    <name type="scientific">Albidiferax ferrireducens (strain ATCC BAA-621 / DSM 15236 / T118)</name>
    <name type="common">Rhodoferax ferrireducens</name>
    <dbReference type="NCBI Taxonomy" id="338969"/>
    <lineage>
        <taxon>Bacteria</taxon>
        <taxon>Pseudomonadati</taxon>
        <taxon>Pseudomonadota</taxon>
        <taxon>Betaproteobacteria</taxon>
        <taxon>Burkholderiales</taxon>
        <taxon>Comamonadaceae</taxon>
        <taxon>Rhodoferax</taxon>
    </lineage>
</organism>
<keyword evidence="3" id="KW-0804">Transcription</keyword>
<dbReference type="SMART" id="SM00100">
    <property type="entry name" value="cNMP"/>
    <property type="match status" value="1"/>
</dbReference>
<dbReference type="InterPro" id="IPR050397">
    <property type="entry name" value="Env_Response_Regulators"/>
</dbReference>
<dbReference type="InterPro" id="IPR036388">
    <property type="entry name" value="WH-like_DNA-bd_sf"/>
</dbReference>
<reference evidence="7" key="1">
    <citation type="submission" date="2006-02" db="EMBL/GenBank/DDBJ databases">
        <title>Complete sequence of chromosome of Rhodoferax ferrireducens DSM 15236.</title>
        <authorList>
            <person name="Copeland A."/>
            <person name="Lucas S."/>
            <person name="Lapidus A."/>
            <person name="Barry K."/>
            <person name="Detter J.C."/>
            <person name="Glavina del Rio T."/>
            <person name="Hammon N."/>
            <person name="Israni S."/>
            <person name="Pitluck S."/>
            <person name="Brettin T."/>
            <person name="Bruce D."/>
            <person name="Han C."/>
            <person name="Tapia R."/>
            <person name="Gilna P."/>
            <person name="Kiss H."/>
            <person name="Schmutz J."/>
            <person name="Larimer F."/>
            <person name="Land M."/>
            <person name="Kyrpides N."/>
            <person name="Ivanova N."/>
            <person name="Richardson P."/>
        </authorList>
    </citation>
    <scope>NUCLEOTIDE SEQUENCE [LARGE SCALE GENOMIC DNA]</scope>
    <source>
        <strain evidence="7">ATCC BAA-621 / DSM 15236 / T118</strain>
    </source>
</reference>
<keyword evidence="1" id="KW-0805">Transcription regulation</keyword>
<dbReference type="InterPro" id="IPR018490">
    <property type="entry name" value="cNMP-bd_dom_sf"/>
</dbReference>
<dbReference type="EMBL" id="CP000267">
    <property type="protein sequence ID" value="ABD70111.1"/>
    <property type="molecule type" value="Genomic_DNA"/>
</dbReference>
<dbReference type="GO" id="GO:0003677">
    <property type="term" value="F:DNA binding"/>
    <property type="evidence" value="ECO:0007669"/>
    <property type="project" value="UniProtKB-KW"/>
</dbReference>
<name>Q21VU2_ALBFT</name>
<dbReference type="SUPFAM" id="SSF46785">
    <property type="entry name" value="Winged helix' DNA-binding domain"/>
    <property type="match status" value="1"/>
</dbReference>
<evidence type="ECO:0000256" key="3">
    <source>
        <dbReference type="ARBA" id="ARBA00023163"/>
    </source>
</evidence>
<dbReference type="Pfam" id="PF00027">
    <property type="entry name" value="cNMP_binding"/>
    <property type="match status" value="1"/>
</dbReference>
<dbReference type="Proteomes" id="UP000008332">
    <property type="component" value="Chromosome"/>
</dbReference>
<dbReference type="SUPFAM" id="SSF51206">
    <property type="entry name" value="cAMP-binding domain-like"/>
    <property type="match status" value="1"/>
</dbReference>
<evidence type="ECO:0000256" key="1">
    <source>
        <dbReference type="ARBA" id="ARBA00023015"/>
    </source>
</evidence>
<dbReference type="PANTHER" id="PTHR24567">
    <property type="entry name" value="CRP FAMILY TRANSCRIPTIONAL REGULATORY PROTEIN"/>
    <property type="match status" value="1"/>
</dbReference>